<reference evidence="2 3" key="1">
    <citation type="submission" date="2019-07" db="EMBL/GenBank/DDBJ databases">
        <title>Lysobacter weifangensis sp. nov., isolated from bensulfuron-methyl contaminated farmland soil.</title>
        <authorList>
            <person name="Zhao H."/>
        </authorList>
    </citation>
    <scope>NUCLEOTIDE SEQUENCE [LARGE SCALE GENOMIC DNA]</scope>
    <source>
        <strain evidence="2 3">CC-Bw-6</strain>
    </source>
</reference>
<protein>
    <recommendedName>
        <fullName evidence="1">TPM domain-containing protein</fullName>
    </recommendedName>
</protein>
<evidence type="ECO:0000313" key="3">
    <source>
        <dbReference type="Proteomes" id="UP000315891"/>
    </source>
</evidence>
<feature type="domain" description="TPM" evidence="1">
    <location>
        <begin position="20"/>
        <end position="137"/>
    </location>
</feature>
<proteinExistence type="predicted"/>
<evidence type="ECO:0000313" key="2">
    <source>
        <dbReference type="EMBL" id="QDQ74610.1"/>
    </source>
</evidence>
<sequence>MRLLRHLFARSSRSVYPEDSLQRIAAAVHAAEQRHTGEICFAVEASLPPLAVLRGIDARTRAEQVFAQLRVWDTHANNGVLVYLLLADRRIEIVADRGLAGLVSAEQWRGACQLMEERLKAGDPEDAALGGVAAISDLLAEHFPQQPGVADENELPDMPRLLD</sequence>
<dbReference type="EMBL" id="CP041742">
    <property type="protein sequence ID" value="QDQ74610.1"/>
    <property type="molecule type" value="Genomic_DNA"/>
</dbReference>
<dbReference type="PANTHER" id="PTHR30373">
    <property type="entry name" value="UPF0603 PROTEIN YGCG"/>
    <property type="match status" value="1"/>
</dbReference>
<dbReference type="Pfam" id="PF04536">
    <property type="entry name" value="TPM_phosphatase"/>
    <property type="match status" value="1"/>
</dbReference>
<dbReference type="PANTHER" id="PTHR30373:SF8">
    <property type="entry name" value="BLL7265 PROTEIN"/>
    <property type="match status" value="1"/>
</dbReference>
<accession>A0A516V7X2</accession>
<dbReference type="Gene3D" id="3.10.310.50">
    <property type="match status" value="1"/>
</dbReference>
<name>A0A516V7X2_9GAMM</name>
<dbReference type="RefSeq" id="WP_143880119.1">
    <property type="nucleotide sequence ID" value="NZ_BAABLZ010000001.1"/>
</dbReference>
<keyword evidence="3" id="KW-1185">Reference proteome</keyword>
<organism evidence="2 3">
    <name type="scientific">Pseudoluteimonas lycopersici</name>
    <dbReference type="NCBI Taxonomy" id="1324796"/>
    <lineage>
        <taxon>Bacteria</taxon>
        <taxon>Pseudomonadati</taxon>
        <taxon>Pseudomonadota</taxon>
        <taxon>Gammaproteobacteria</taxon>
        <taxon>Lysobacterales</taxon>
        <taxon>Lysobacteraceae</taxon>
        <taxon>Pseudoluteimonas</taxon>
    </lineage>
</organism>
<dbReference type="Proteomes" id="UP000315891">
    <property type="component" value="Chromosome"/>
</dbReference>
<dbReference type="OrthoDB" id="5683663at2"/>
<dbReference type="AlphaFoldDB" id="A0A516V7X2"/>
<evidence type="ECO:0000259" key="1">
    <source>
        <dbReference type="Pfam" id="PF04536"/>
    </source>
</evidence>
<gene>
    <name evidence="2" type="ORF">FNZ56_12315</name>
</gene>
<dbReference type="InterPro" id="IPR007621">
    <property type="entry name" value="TPM_dom"/>
</dbReference>